<feature type="domain" description="AAA+ ATPase" evidence="5">
    <location>
        <begin position="333"/>
        <end position="468"/>
    </location>
</feature>
<reference evidence="6" key="1">
    <citation type="submission" date="2022-06" db="EMBL/GenBank/DDBJ databases">
        <title>Aeoliella straminimaris, a novel planctomycete from sediments.</title>
        <authorList>
            <person name="Vitorino I.R."/>
            <person name="Lage O.M."/>
        </authorList>
    </citation>
    <scope>NUCLEOTIDE SEQUENCE</scope>
    <source>
        <strain evidence="6">ICT_H6.2</strain>
    </source>
</reference>
<dbReference type="GO" id="GO:0005524">
    <property type="term" value="F:ATP binding"/>
    <property type="evidence" value="ECO:0007669"/>
    <property type="project" value="UniProtKB-KW"/>
</dbReference>
<dbReference type="InterPro" id="IPR003959">
    <property type="entry name" value="ATPase_AAA_core"/>
</dbReference>
<evidence type="ECO:0000259" key="5">
    <source>
        <dbReference type="SMART" id="SM00382"/>
    </source>
</evidence>
<dbReference type="AlphaFoldDB" id="A0A9X2FHT3"/>
<dbReference type="GO" id="GO:0016887">
    <property type="term" value="F:ATP hydrolysis activity"/>
    <property type="evidence" value="ECO:0007669"/>
    <property type="project" value="InterPro"/>
</dbReference>
<dbReference type="Pfam" id="PF00004">
    <property type="entry name" value="AAA"/>
    <property type="match status" value="1"/>
</dbReference>
<dbReference type="RefSeq" id="WP_252854560.1">
    <property type="nucleotide sequence ID" value="NZ_JAMXLR010000073.1"/>
</dbReference>
<dbReference type="Proteomes" id="UP001155241">
    <property type="component" value="Unassembled WGS sequence"/>
</dbReference>
<gene>
    <name evidence="6" type="ORF">NG895_21315</name>
</gene>
<dbReference type="PANTHER" id="PTHR42960:SF1">
    <property type="entry name" value="YCF46 PROTEIN"/>
    <property type="match status" value="1"/>
</dbReference>
<protein>
    <recommendedName>
        <fullName evidence="4">Uncharacterized AAA domain-containing protein ycf46</fullName>
    </recommendedName>
</protein>
<comment type="similarity">
    <text evidence="3">Belongs to the AAA ATPase family. Highly divergent.</text>
</comment>
<dbReference type="EMBL" id="JAMXLR010000073">
    <property type="protein sequence ID" value="MCO6046446.1"/>
    <property type="molecule type" value="Genomic_DNA"/>
</dbReference>
<evidence type="ECO:0000313" key="6">
    <source>
        <dbReference type="EMBL" id="MCO6046446.1"/>
    </source>
</evidence>
<sequence>MSQTHDFFTRFARLLNSGQARSVILCGNIYDLLWDGEAYVPLNSFLLKKTAAPGLLQLVYELNGPVRMDDTTRDKLRGAWVEWKSGVDANTLALRELHQRGSKLEMYQEEFDRNIRDATGNPTLALELLRQLTICSRAALRENLIIIVEAADMLLPEQGNLAALNDRQMHRISIVHDWFGDPEFAEGADSVCLLAESRALIHNRVARMPQVLSVEVPAPSLEHRVAFIENYTERTTPKPKLWSTPEVLGKCTAGLSLQALRQMLAGAAYTGEELTADTVFEKVEEFIRTQLGDDVVDFKKPTHDLDDVVGFTQLKEFLSRELIPRFKAEGPKALPGAAVAGAIGSGKTFIFEAVAAELDLPVLVLKNIRSQWFGQTDVVFERLRRVLDALDKVVIFVDEADTQFGRVDANAHETERRLTGKIQGMMSDPQLRGHVLWLLMTARIHLLSPDIRRPGRVGDLIIPVLDPVGDDRLAFIRWLLDSVKFAGDADSTQDDLVRELDEDLLPTEYSAASFASLRSLLLALEPETWEDVRAAVHDQISPDIGATREYQTLQALLNCTRRSLLPNPDFTVEDRQNWERRIRELELDGIG</sequence>
<name>A0A9X2FHT3_9BACT</name>
<dbReference type="InterPro" id="IPR003593">
    <property type="entry name" value="AAA+_ATPase"/>
</dbReference>
<dbReference type="CDD" id="cd19481">
    <property type="entry name" value="RecA-like_protease"/>
    <property type="match status" value="1"/>
</dbReference>
<proteinExistence type="inferred from homology"/>
<dbReference type="InterPro" id="IPR027417">
    <property type="entry name" value="P-loop_NTPase"/>
</dbReference>
<dbReference type="Gene3D" id="3.40.50.300">
    <property type="entry name" value="P-loop containing nucleotide triphosphate hydrolases"/>
    <property type="match status" value="1"/>
</dbReference>
<organism evidence="6 7">
    <name type="scientific">Aeoliella straminimaris</name>
    <dbReference type="NCBI Taxonomy" id="2954799"/>
    <lineage>
        <taxon>Bacteria</taxon>
        <taxon>Pseudomonadati</taxon>
        <taxon>Planctomycetota</taxon>
        <taxon>Planctomycetia</taxon>
        <taxon>Pirellulales</taxon>
        <taxon>Lacipirellulaceae</taxon>
        <taxon>Aeoliella</taxon>
    </lineage>
</organism>
<evidence type="ECO:0000256" key="1">
    <source>
        <dbReference type="ARBA" id="ARBA00022741"/>
    </source>
</evidence>
<evidence type="ECO:0000256" key="3">
    <source>
        <dbReference type="ARBA" id="ARBA00038088"/>
    </source>
</evidence>
<dbReference type="SUPFAM" id="SSF52540">
    <property type="entry name" value="P-loop containing nucleoside triphosphate hydrolases"/>
    <property type="match status" value="1"/>
</dbReference>
<keyword evidence="7" id="KW-1185">Reference proteome</keyword>
<dbReference type="InterPro" id="IPR052381">
    <property type="entry name" value="AAA_domain_protein"/>
</dbReference>
<evidence type="ECO:0000256" key="4">
    <source>
        <dbReference type="ARBA" id="ARBA00040480"/>
    </source>
</evidence>
<keyword evidence="2 6" id="KW-0067">ATP-binding</keyword>
<dbReference type="SMART" id="SM00382">
    <property type="entry name" value="AAA"/>
    <property type="match status" value="1"/>
</dbReference>
<keyword evidence="1" id="KW-0547">Nucleotide-binding</keyword>
<dbReference type="PANTHER" id="PTHR42960">
    <property type="entry name" value="YCF46 PROTEIN"/>
    <property type="match status" value="1"/>
</dbReference>
<evidence type="ECO:0000256" key="2">
    <source>
        <dbReference type="ARBA" id="ARBA00022840"/>
    </source>
</evidence>
<comment type="caution">
    <text evidence="6">The sequence shown here is derived from an EMBL/GenBank/DDBJ whole genome shotgun (WGS) entry which is preliminary data.</text>
</comment>
<accession>A0A9X2FHT3</accession>
<evidence type="ECO:0000313" key="7">
    <source>
        <dbReference type="Proteomes" id="UP001155241"/>
    </source>
</evidence>